<accession>A0A210PQP4</accession>
<dbReference type="PANTHER" id="PTHR41148">
    <property type="entry name" value="LP09875P"/>
    <property type="match status" value="1"/>
</dbReference>
<feature type="compositionally biased region" description="Basic and acidic residues" evidence="1">
    <location>
        <begin position="173"/>
        <end position="186"/>
    </location>
</feature>
<dbReference type="InterPro" id="IPR011993">
    <property type="entry name" value="PH-like_dom_sf"/>
</dbReference>
<name>A0A210PQP4_MIZYE</name>
<dbReference type="Gene3D" id="2.30.29.30">
    <property type="entry name" value="Pleckstrin-homology domain (PH domain)/Phosphotyrosine-binding domain (PTB)"/>
    <property type="match status" value="1"/>
</dbReference>
<feature type="region of interest" description="Disordered" evidence="1">
    <location>
        <begin position="173"/>
        <end position="210"/>
    </location>
</feature>
<dbReference type="STRING" id="6573.A0A210PQP4"/>
<dbReference type="Proteomes" id="UP000242188">
    <property type="component" value="Unassembled WGS sequence"/>
</dbReference>
<feature type="compositionally biased region" description="Low complexity" evidence="1">
    <location>
        <begin position="353"/>
        <end position="372"/>
    </location>
</feature>
<gene>
    <name evidence="2" type="ORF">KP79_PYT16684</name>
</gene>
<feature type="compositionally biased region" description="Polar residues" evidence="1">
    <location>
        <begin position="187"/>
        <end position="199"/>
    </location>
</feature>
<dbReference type="SUPFAM" id="SSF50729">
    <property type="entry name" value="PH domain-like"/>
    <property type="match status" value="1"/>
</dbReference>
<comment type="caution">
    <text evidence="2">The sequence shown here is derived from an EMBL/GenBank/DDBJ whole genome shotgun (WGS) entry which is preliminary data.</text>
</comment>
<dbReference type="PANTHER" id="PTHR41148:SF1">
    <property type="entry name" value="LP09875P"/>
    <property type="match status" value="1"/>
</dbReference>
<feature type="compositionally biased region" description="Polar residues" evidence="1">
    <location>
        <begin position="289"/>
        <end position="300"/>
    </location>
</feature>
<feature type="region of interest" description="Disordered" evidence="1">
    <location>
        <begin position="279"/>
        <end position="384"/>
    </location>
</feature>
<evidence type="ECO:0000313" key="3">
    <source>
        <dbReference type="Proteomes" id="UP000242188"/>
    </source>
</evidence>
<dbReference type="EMBL" id="NEDP02005554">
    <property type="protein sequence ID" value="OWF38801.1"/>
    <property type="molecule type" value="Genomic_DNA"/>
</dbReference>
<reference evidence="2 3" key="1">
    <citation type="journal article" date="2017" name="Nat. Ecol. Evol.">
        <title>Scallop genome provides insights into evolution of bilaterian karyotype and development.</title>
        <authorList>
            <person name="Wang S."/>
            <person name="Zhang J."/>
            <person name="Jiao W."/>
            <person name="Li J."/>
            <person name="Xun X."/>
            <person name="Sun Y."/>
            <person name="Guo X."/>
            <person name="Huan P."/>
            <person name="Dong B."/>
            <person name="Zhang L."/>
            <person name="Hu X."/>
            <person name="Sun X."/>
            <person name="Wang J."/>
            <person name="Zhao C."/>
            <person name="Wang Y."/>
            <person name="Wang D."/>
            <person name="Huang X."/>
            <person name="Wang R."/>
            <person name="Lv J."/>
            <person name="Li Y."/>
            <person name="Zhang Z."/>
            <person name="Liu B."/>
            <person name="Lu W."/>
            <person name="Hui Y."/>
            <person name="Liang J."/>
            <person name="Zhou Z."/>
            <person name="Hou R."/>
            <person name="Li X."/>
            <person name="Liu Y."/>
            <person name="Li H."/>
            <person name="Ning X."/>
            <person name="Lin Y."/>
            <person name="Zhao L."/>
            <person name="Xing Q."/>
            <person name="Dou J."/>
            <person name="Li Y."/>
            <person name="Mao J."/>
            <person name="Guo H."/>
            <person name="Dou H."/>
            <person name="Li T."/>
            <person name="Mu C."/>
            <person name="Jiang W."/>
            <person name="Fu Q."/>
            <person name="Fu X."/>
            <person name="Miao Y."/>
            <person name="Liu J."/>
            <person name="Yu Q."/>
            <person name="Li R."/>
            <person name="Liao H."/>
            <person name="Li X."/>
            <person name="Kong Y."/>
            <person name="Jiang Z."/>
            <person name="Chourrout D."/>
            <person name="Li R."/>
            <person name="Bao Z."/>
        </authorList>
    </citation>
    <scope>NUCLEOTIDE SEQUENCE [LARGE SCALE GENOMIC DNA]</scope>
    <source>
        <strain evidence="2 3">PY_sf001</strain>
    </source>
</reference>
<evidence type="ECO:0000256" key="1">
    <source>
        <dbReference type="SAM" id="MobiDB-lite"/>
    </source>
</evidence>
<dbReference type="AlphaFoldDB" id="A0A210PQP4"/>
<feature type="region of interest" description="Disordered" evidence="1">
    <location>
        <begin position="234"/>
        <end position="253"/>
    </location>
</feature>
<evidence type="ECO:0000313" key="2">
    <source>
        <dbReference type="EMBL" id="OWF38801.1"/>
    </source>
</evidence>
<sequence>MSFIFGRHKERDAGKTHKFYVEFLGWIECQALRGRKYTDPVVNDLRRKQRKWRNAPKLTLQVSKKEMKISQDMEEKKRKIRTVKFPNIPSRDITYVTQATDPSTGRPDDIVACIYLGFVPRTQKYVHVHVYRFDTPETASNFVRIMHHIISGHADRVRQIEQDLASRGWIDDTRLNRSDGLSDPHTSDSAPDSGASTYSGDDDTLPSDEIEPDLQSLKDVMAFDSVTDELKQRLNLGPAKKPTGPILLPPKDYDTISRRQGNLDKVDLRKSLNINIVGQVASPRHRNGSNESGVDLNSPSDDSDDGKIVEPVSPSEEAKSSPPLSARDMVYPPRNANGLNESFQRHSPNRQQSFNSAYSSNSYRSGSSNNSNGLRDSMNNSDGSFRVYKGTTDIPAADYDNEPVIMRRENQWRSTDMGRSVAFAQDYPGMRRITAPQMTVHEEDGPMYAVVNKQRPRSTRDIHIHEGYSPRPGDFRVRRTVSMYNK</sequence>
<dbReference type="OrthoDB" id="9994380at2759"/>
<feature type="compositionally biased region" description="Polar residues" evidence="1">
    <location>
        <begin position="373"/>
        <end position="383"/>
    </location>
</feature>
<proteinExistence type="predicted"/>
<organism evidence="2 3">
    <name type="scientific">Mizuhopecten yessoensis</name>
    <name type="common">Japanese scallop</name>
    <name type="synonym">Patinopecten yessoensis</name>
    <dbReference type="NCBI Taxonomy" id="6573"/>
    <lineage>
        <taxon>Eukaryota</taxon>
        <taxon>Metazoa</taxon>
        <taxon>Spiralia</taxon>
        <taxon>Lophotrochozoa</taxon>
        <taxon>Mollusca</taxon>
        <taxon>Bivalvia</taxon>
        <taxon>Autobranchia</taxon>
        <taxon>Pteriomorphia</taxon>
        <taxon>Pectinida</taxon>
        <taxon>Pectinoidea</taxon>
        <taxon>Pectinidae</taxon>
        <taxon>Mizuhopecten</taxon>
    </lineage>
</organism>
<feature type="compositionally biased region" description="Acidic residues" evidence="1">
    <location>
        <begin position="200"/>
        <end position="210"/>
    </location>
</feature>
<protein>
    <submittedName>
        <fullName evidence="2">Uncharacterized protein</fullName>
    </submittedName>
</protein>
<keyword evidence="3" id="KW-1185">Reference proteome</keyword>
<feature type="compositionally biased region" description="Polar residues" evidence="1">
    <location>
        <begin position="337"/>
        <end position="352"/>
    </location>
</feature>